<evidence type="ECO:0000313" key="3">
    <source>
        <dbReference type="Proteomes" id="UP001589750"/>
    </source>
</evidence>
<comment type="caution">
    <text evidence="2">The sequence shown here is derived from an EMBL/GenBank/DDBJ whole genome shotgun (WGS) entry which is preliminary data.</text>
</comment>
<organism evidence="2 3">
    <name type="scientific">Nocardioides plantarum</name>
    <dbReference type="NCBI Taxonomy" id="29299"/>
    <lineage>
        <taxon>Bacteria</taxon>
        <taxon>Bacillati</taxon>
        <taxon>Actinomycetota</taxon>
        <taxon>Actinomycetes</taxon>
        <taxon>Propionibacteriales</taxon>
        <taxon>Nocardioidaceae</taxon>
        <taxon>Nocardioides</taxon>
    </lineage>
</organism>
<sequence length="601" mass="66508">MYTRYSDRDVMRARDAIKASGIDSFLTDLVANAKVEHAAAFNKTGQTKEGTPARVTIEALLVAMWLAANNAKPMLLTEFSNILFHGLSPNMRRLLDVLDGQTPRSSIPGKHRQWNRSAAKVVGARFKQMTAVIDPSDEIVTRANQMWADMQYRGLTDDQVRQFQAHLDWVCGQLLHVAYMMLPASVRAQDDGSRCIDATPLKVPATGRTLDDPEASSMPHCSYYVREGDHSDYDTSPDFTTRNGRFRRNQAKRFWALDLHLLALAGVHPGDRQRIPGLITSMTADRAALDPAGNARRLLASEQQRGFAPGYLTGDGLYAKAEATTFQIPAREAGYKILLPITKGTSGVQGSHASGMVLVDGTYYCPAISDHLRTIIKDYRDKRIDHPTFVKRIQARKKFEMVTKQKADERGIGERLGCRAANHSLTVKCEHKPASLEERLTENADRTTGDFRPTMSLPIEAITNGQPPSVCQSQAITMKPTDGAKFRQAIPFGTDEHTDIYHRLRQSQEGMHGFAKDEAQEALGTPGRRRVRTLVAQQLFAAFLIAAANVRKIRSFLERAETDEHGLYVKRIKRKGRHARTGAPPGAAAPGNSPPEAADAA</sequence>
<accession>A0ABV5KEL2</accession>
<keyword evidence="3" id="KW-1185">Reference proteome</keyword>
<feature type="region of interest" description="Disordered" evidence="1">
    <location>
        <begin position="574"/>
        <end position="601"/>
    </location>
</feature>
<protein>
    <recommendedName>
        <fullName evidence="4">Transposase</fullName>
    </recommendedName>
</protein>
<dbReference type="RefSeq" id="WP_140008891.1">
    <property type="nucleotide sequence ID" value="NZ_JBHMDG010000030.1"/>
</dbReference>
<evidence type="ECO:0000256" key="1">
    <source>
        <dbReference type="SAM" id="MobiDB-lite"/>
    </source>
</evidence>
<evidence type="ECO:0000313" key="2">
    <source>
        <dbReference type="EMBL" id="MFB9315184.1"/>
    </source>
</evidence>
<evidence type="ECO:0008006" key="4">
    <source>
        <dbReference type="Google" id="ProtNLM"/>
    </source>
</evidence>
<gene>
    <name evidence="2" type="ORF">ACFFRI_19200</name>
</gene>
<dbReference type="EMBL" id="JBHMDG010000030">
    <property type="protein sequence ID" value="MFB9315184.1"/>
    <property type="molecule type" value="Genomic_DNA"/>
</dbReference>
<dbReference type="Proteomes" id="UP001589750">
    <property type="component" value="Unassembled WGS sequence"/>
</dbReference>
<name>A0ABV5KEL2_9ACTN</name>
<proteinExistence type="predicted"/>
<feature type="compositionally biased region" description="Low complexity" evidence="1">
    <location>
        <begin position="582"/>
        <end position="601"/>
    </location>
</feature>
<reference evidence="2 3" key="1">
    <citation type="submission" date="2024-09" db="EMBL/GenBank/DDBJ databases">
        <authorList>
            <person name="Sun Q."/>
            <person name="Mori K."/>
        </authorList>
    </citation>
    <scope>NUCLEOTIDE SEQUENCE [LARGE SCALE GENOMIC DNA]</scope>
    <source>
        <strain evidence="2 3">JCM 9626</strain>
    </source>
</reference>